<proteinExistence type="predicted"/>
<dbReference type="GO" id="GO:0036503">
    <property type="term" value="P:ERAD pathway"/>
    <property type="evidence" value="ECO:0007669"/>
    <property type="project" value="TreeGrafter"/>
</dbReference>
<sequence>MKYEFTGLFGMVKKSLYIGFVFLEGFLIGAPAYAQSMQERNEAYDRCQVDVLVCQQAAEHGDTQAQYNLGKMYYTGEGLPQNIQMAKMLWERASKSGDASSLNGLGVIYYTKQNIKYESVEIAKRLFLQAARKGEYRAVININSMLKNKNADIQDLKEADDGFSRFHENNKKMLEQLSNDGNADASYKLSLIYEGDEIQKYDREKQMYYLEKAAKEGNPYAQYDIGYIYLRGSNGLKRDREKAFNYLIEADRQGNRDAPYSLYEYTNNTNEGKALKYLKKAAERRNFRAIRDISYYYLNGEEPYLNKDFKKAFNYFEILSTTLTNKAIYYLGNDYQLVAKYQLAVMYVNGQGVNKSKEKAIDLFKASCDNGYKKSCDELSHLK</sequence>
<dbReference type="AlphaFoldDB" id="A0A5C7BEN6"/>
<gene>
    <name evidence="1" type="ORF">FOT62_27645</name>
</gene>
<evidence type="ECO:0000313" key="2">
    <source>
        <dbReference type="Proteomes" id="UP000321126"/>
    </source>
</evidence>
<dbReference type="InterPro" id="IPR006597">
    <property type="entry name" value="Sel1-like"/>
</dbReference>
<name>A0A5C7BEN6_SERMA</name>
<dbReference type="InterPro" id="IPR011990">
    <property type="entry name" value="TPR-like_helical_dom_sf"/>
</dbReference>
<dbReference type="PANTHER" id="PTHR11102:SF147">
    <property type="entry name" value="SEL1L ADAPTOR SUBUNIT OF ERAD E3 UBIQUITIN LIGASE"/>
    <property type="match status" value="1"/>
</dbReference>
<dbReference type="InterPro" id="IPR050767">
    <property type="entry name" value="Sel1_AlgK"/>
</dbReference>
<organism evidence="1 2">
    <name type="scientific">Serratia marcescens</name>
    <dbReference type="NCBI Taxonomy" id="615"/>
    <lineage>
        <taxon>Bacteria</taxon>
        <taxon>Pseudomonadati</taxon>
        <taxon>Pseudomonadota</taxon>
        <taxon>Gammaproteobacteria</taxon>
        <taxon>Enterobacterales</taxon>
        <taxon>Yersiniaceae</taxon>
        <taxon>Serratia</taxon>
    </lineage>
</organism>
<dbReference type="EMBL" id="VOUQ01000072">
    <property type="protein sequence ID" value="TXE21694.1"/>
    <property type="molecule type" value="Genomic_DNA"/>
</dbReference>
<dbReference type="PANTHER" id="PTHR11102">
    <property type="entry name" value="SEL-1-LIKE PROTEIN"/>
    <property type="match status" value="1"/>
</dbReference>
<comment type="caution">
    <text evidence="1">The sequence shown here is derived from an EMBL/GenBank/DDBJ whole genome shotgun (WGS) entry which is preliminary data.</text>
</comment>
<dbReference type="SUPFAM" id="SSF81901">
    <property type="entry name" value="HCP-like"/>
    <property type="match status" value="2"/>
</dbReference>
<dbReference type="Pfam" id="PF08238">
    <property type="entry name" value="Sel1"/>
    <property type="match status" value="7"/>
</dbReference>
<dbReference type="SMART" id="SM00671">
    <property type="entry name" value="SEL1"/>
    <property type="match status" value="7"/>
</dbReference>
<evidence type="ECO:0000313" key="1">
    <source>
        <dbReference type="EMBL" id="TXE21694.1"/>
    </source>
</evidence>
<dbReference type="Gene3D" id="1.25.40.10">
    <property type="entry name" value="Tetratricopeptide repeat domain"/>
    <property type="match status" value="3"/>
</dbReference>
<reference evidence="1 2" key="1">
    <citation type="submission" date="2019-07" db="EMBL/GenBank/DDBJ databases">
        <title>Serratia strains were isolated from fresh produce.</title>
        <authorList>
            <person name="Cho G.-S."/>
            <person name="Stein M."/>
            <person name="Lee W."/>
            <person name="Suh S.H."/>
            <person name="Franz C.M.A.P."/>
        </authorList>
    </citation>
    <scope>NUCLEOTIDE SEQUENCE [LARGE SCALE GENOMIC DNA]</scope>
    <source>
        <strain evidence="1 2">S16</strain>
    </source>
</reference>
<dbReference type="Proteomes" id="UP000321126">
    <property type="component" value="Unassembled WGS sequence"/>
</dbReference>
<accession>A0A5C7BEN6</accession>
<protein>
    <submittedName>
        <fullName evidence="1">Sel1 repeat family protein</fullName>
    </submittedName>
</protein>